<dbReference type="Pfam" id="PF08368">
    <property type="entry name" value="FAST_2"/>
    <property type="match status" value="1"/>
</dbReference>
<name>A0A9P0G4P3_9CUCU</name>
<organism evidence="2 3">
    <name type="scientific">Psylliodes chrysocephalus</name>
    <dbReference type="NCBI Taxonomy" id="3402493"/>
    <lineage>
        <taxon>Eukaryota</taxon>
        <taxon>Metazoa</taxon>
        <taxon>Ecdysozoa</taxon>
        <taxon>Arthropoda</taxon>
        <taxon>Hexapoda</taxon>
        <taxon>Insecta</taxon>
        <taxon>Pterygota</taxon>
        <taxon>Neoptera</taxon>
        <taxon>Endopterygota</taxon>
        <taxon>Coleoptera</taxon>
        <taxon>Polyphaga</taxon>
        <taxon>Cucujiformia</taxon>
        <taxon>Chrysomeloidea</taxon>
        <taxon>Chrysomelidae</taxon>
        <taxon>Galerucinae</taxon>
        <taxon>Alticini</taxon>
        <taxon>Psylliodes</taxon>
    </lineage>
</organism>
<feature type="domain" description="RAP" evidence="1">
    <location>
        <begin position="482"/>
        <end position="540"/>
    </location>
</feature>
<dbReference type="Pfam" id="PF06743">
    <property type="entry name" value="FAST_1"/>
    <property type="match status" value="1"/>
</dbReference>
<dbReference type="GO" id="GO:0044528">
    <property type="term" value="P:regulation of mitochondrial mRNA stability"/>
    <property type="evidence" value="ECO:0007669"/>
    <property type="project" value="InterPro"/>
</dbReference>
<dbReference type="InterPro" id="IPR013584">
    <property type="entry name" value="RAP"/>
</dbReference>
<dbReference type="InterPro" id="IPR010622">
    <property type="entry name" value="FAST_Leu-rich"/>
</dbReference>
<keyword evidence="3" id="KW-1185">Reference proteome</keyword>
<evidence type="ECO:0000259" key="1">
    <source>
        <dbReference type="PROSITE" id="PS51286"/>
    </source>
</evidence>
<dbReference type="SMART" id="SM00952">
    <property type="entry name" value="RAP"/>
    <property type="match status" value="1"/>
</dbReference>
<dbReference type="EMBL" id="OV651824">
    <property type="protein sequence ID" value="CAH1101884.1"/>
    <property type="molecule type" value="Genomic_DNA"/>
</dbReference>
<evidence type="ECO:0000313" key="3">
    <source>
        <dbReference type="Proteomes" id="UP001153636"/>
    </source>
</evidence>
<dbReference type="OrthoDB" id="6501018at2759"/>
<proteinExistence type="predicted"/>
<reference evidence="2" key="1">
    <citation type="submission" date="2022-01" db="EMBL/GenBank/DDBJ databases">
        <authorList>
            <person name="King R."/>
        </authorList>
    </citation>
    <scope>NUCLEOTIDE SEQUENCE</scope>
</reference>
<protein>
    <recommendedName>
        <fullName evidence="1">RAP domain-containing protein</fullName>
    </recommendedName>
</protein>
<accession>A0A9P0G4P3</accession>
<dbReference type="AlphaFoldDB" id="A0A9P0G4P3"/>
<gene>
    <name evidence="2" type="ORF">PSYICH_LOCUS3204</name>
</gene>
<evidence type="ECO:0000313" key="2">
    <source>
        <dbReference type="EMBL" id="CAH1101884.1"/>
    </source>
</evidence>
<sequence length="547" mass="61173">MLKITNVIQRNCKNNGLLSFIKFNNFSSSSPELKKTIKNSLSEQNEALINKNDIRKPEQISLTHKSMIAAAFASLNSNENSDIKTPQTDGKLLNAGNVEELLSVSEGSGVSRRHALKVVSVLADWSSSGKVNISDFENDPRFIKLCRILTKSNNSLKVSRGMSRSEDLSTVLSVTADDEAAKMIDNITLPQMVKVMTTLSQKKRRSTLLLRSLSYNITRSTNQLNLKLCSDLLFSMVVLNYPDDNLLSRIAGDITVEVEKIVRKSSVIGSILTSLGLLKYKNPALLDILSEWVQHNHSICRPQDIFSLIMTLAVVNYTPNNADKLFEILLPQLTQSEAGKSVVWLEIVWSLVLLNKANSSHVSSVLDETFLRTLEDPVTTSLQLKLLNIEGAAQYLIENYKGPRIPSESPLKNVLLSQSKEKQEMATSILDTLKNLIQSDKLIKTRINTGFGFYVDAECVLDKKCSPLPLDQVESNKNETRVAILAFDYHDMCKGKVEPTGINNFAIRVLEAQGYKILAVPFTEFKPRDKLVHRVKYLESKLKEIVK</sequence>
<dbReference type="InterPro" id="IPR013579">
    <property type="entry name" value="FAST_2"/>
</dbReference>
<dbReference type="PROSITE" id="PS51286">
    <property type="entry name" value="RAP"/>
    <property type="match status" value="1"/>
</dbReference>
<dbReference type="Proteomes" id="UP001153636">
    <property type="component" value="Chromosome 12"/>
</dbReference>